<dbReference type="PANTHER" id="PTHR35446">
    <property type="entry name" value="SI:CH211-175M2.5"/>
    <property type="match status" value="1"/>
</dbReference>
<reference evidence="2" key="2">
    <citation type="submission" date="2019-08" db="EMBL/GenBank/DDBJ databases">
        <title>Investigation of anaerobic lignin degradation for improved lignocellulosic biofuels.</title>
        <authorList>
            <person name="Deangelis K.PhD."/>
        </authorList>
    </citation>
    <scope>NUCLEOTIDE SEQUENCE [LARGE SCALE GENOMIC DNA]</scope>
    <source>
        <strain evidence="2">128R</strain>
    </source>
</reference>
<sequence>MEHRLTPQHNQWYHETQRSSDSEALPEPGAAPLRDCFLLGLGAFADEALNAALIARAEVFTASLAVYHVLFPDRVVTSREVTLSPYDRLCTALTVAQVAGVQTLCSHYASRLAPLDSPDASRESNIRLAQITQYARQLASQPTLICSKALQQLSEVGLSTQDIVTFSQIIGFVSYQARVVAGIAGLGGRPTVVVPGFPSVEDAESQGFSGEKRLWQARLPEIVLEQASARQLDILDQSHPNARGESYYLLLAHDAATLHERNTVYTRIIQEDFGLPYRLKALAALTVSRINGSHYCAAMVGNQIEDEGLAHTLLTGVNNALNATADPLAAAVIRVTAELTRSPEKFTAQSMQPLLNGGLNQAQALEVILTCALYAWENRLRSSLGNAVEPLPQ</sequence>
<name>A0A542BQ22_SERFO</name>
<dbReference type="OrthoDB" id="6496098at2"/>
<keyword evidence="2" id="KW-0575">Peroxidase</keyword>
<protein>
    <submittedName>
        <fullName evidence="2">Putative peroxidase-related enzyme</fullName>
    </submittedName>
</protein>
<dbReference type="EMBL" id="VISQ01000001">
    <property type="protein sequence ID" value="TVZ71801.1"/>
    <property type="molecule type" value="Genomic_DNA"/>
</dbReference>
<proteinExistence type="predicted"/>
<organism evidence="2">
    <name type="scientific">Serratia fonticola</name>
    <dbReference type="NCBI Taxonomy" id="47917"/>
    <lineage>
        <taxon>Bacteria</taxon>
        <taxon>Pseudomonadati</taxon>
        <taxon>Pseudomonadota</taxon>
        <taxon>Gammaproteobacteria</taxon>
        <taxon>Enterobacterales</taxon>
        <taxon>Yersiniaceae</taxon>
        <taxon>Serratia</taxon>
    </lineage>
</organism>
<dbReference type="AlphaFoldDB" id="A0A542BQ22"/>
<accession>A0A542BQ22</accession>
<dbReference type="PANTHER" id="PTHR35446:SF2">
    <property type="entry name" value="CARBOXYMUCONOLACTONE DECARBOXYLASE-LIKE DOMAIN-CONTAINING PROTEIN"/>
    <property type="match status" value="1"/>
</dbReference>
<comment type="caution">
    <text evidence="2">The sequence shown here is derived from an EMBL/GenBank/DDBJ whole genome shotgun (WGS) entry which is preliminary data.</text>
</comment>
<keyword evidence="2" id="KW-0560">Oxidoreductase</keyword>
<gene>
    <name evidence="2" type="ORF">FHU10_4453</name>
</gene>
<evidence type="ECO:0000313" key="2">
    <source>
        <dbReference type="EMBL" id="TVZ71801.1"/>
    </source>
</evidence>
<dbReference type="GO" id="GO:0004601">
    <property type="term" value="F:peroxidase activity"/>
    <property type="evidence" value="ECO:0007669"/>
    <property type="project" value="UniProtKB-KW"/>
</dbReference>
<feature type="region of interest" description="Disordered" evidence="1">
    <location>
        <begin position="1"/>
        <end position="27"/>
    </location>
</feature>
<dbReference type="InterPro" id="IPR029032">
    <property type="entry name" value="AhpD-like"/>
</dbReference>
<dbReference type="Gene3D" id="1.20.1290.10">
    <property type="entry name" value="AhpD-like"/>
    <property type="match status" value="2"/>
</dbReference>
<dbReference type="SUPFAM" id="SSF69118">
    <property type="entry name" value="AhpD-like"/>
    <property type="match status" value="2"/>
</dbReference>
<reference evidence="2" key="1">
    <citation type="submission" date="2019-06" db="EMBL/GenBank/DDBJ databases">
        <authorList>
            <person name="Deangelis K."/>
            <person name="Huntemann M."/>
            <person name="Clum A."/>
            <person name="Pillay M."/>
            <person name="Palaniappan K."/>
            <person name="Varghese N."/>
            <person name="Mikhailova N."/>
            <person name="Stamatis D."/>
            <person name="Reddy T."/>
            <person name="Daum C."/>
            <person name="Shapiro N."/>
            <person name="Ivanova N."/>
            <person name="Kyrpides N."/>
            <person name="Woyke T."/>
        </authorList>
    </citation>
    <scope>NUCLEOTIDE SEQUENCE [LARGE SCALE GENOMIC DNA]</scope>
    <source>
        <strain evidence="2">128R</strain>
    </source>
</reference>
<evidence type="ECO:0000256" key="1">
    <source>
        <dbReference type="SAM" id="MobiDB-lite"/>
    </source>
</evidence>